<protein>
    <submittedName>
        <fullName evidence="1">Uncharacterized protein</fullName>
    </submittedName>
</protein>
<organism evidence="1 2">
    <name type="scientific">Aliidongia dinghuensis</name>
    <dbReference type="NCBI Taxonomy" id="1867774"/>
    <lineage>
        <taxon>Bacteria</taxon>
        <taxon>Pseudomonadati</taxon>
        <taxon>Pseudomonadota</taxon>
        <taxon>Alphaproteobacteria</taxon>
        <taxon>Rhodospirillales</taxon>
        <taxon>Dongiaceae</taxon>
        <taxon>Aliidongia</taxon>
    </lineage>
</organism>
<dbReference type="Proteomes" id="UP000646365">
    <property type="component" value="Unassembled WGS sequence"/>
</dbReference>
<keyword evidence="2" id="KW-1185">Reference proteome</keyword>
<comment type="caution">
    <text evidence="1">The sequence shown here is derived from an EMBL/GenBank/DDBJ whole genome shotgun (WGS) entry which is preliminary data.</text>
</comment>
<gene>
    <name evidence="1" type="ORF">GCM10011611_13990</name>
</gene>
<reference evidence="1" key="2">
    <citation type="submission" date="2020-09" db="EMBL/GenBank/DDBJ databases">
        <authorList>
            <person name="Sun Q."/>
            <person name="Zhou Y."/>
        </authorList>
    </citation>
    <scope>NUCLEOTIDE SEQUENCE</scope>
    <source>
        <strain evidence="1">CGMCC 1.15725</strain>
    </source>
</reference>
<proteinExistence type="predicted"/>
<name>A0A8J2YRZ0_9PROT</name>
<accession>A0A8J2YRZ0</accession>
<dbReference type="EMBL" id="BMJQ01000003">
    <property type="protein sequence ID" value="GGF09684.1"/>
    <property type="molecule type" value="Genomic_DNA"/>
</dbReference>
<reference evidence="1" key="1">
    <citation type="journal article" date="2014" name="Int. J. Syst. Evol. Microbiol.">
        <title>Complete genome sequence of Corynebacterium casei LMG S-19264T (=DSM 44701T), isolated from a smear-ripened cheese.</title>
        <authorList>
            <consortium name="US DOE Joint Genome Institute (JGI-PGF)"/>
            <person name="Walter F."/>
            <person name="Albersmeier A."/>
            <person name="Kalinowski J."/>
            <person name="Ruckert C."/>
        </authorList>
    </citation>
    <scope>NUCLEOTIDE SEQUENCE</scope>
    <source>
        <strain evidence="1">CGMCC 1.15725</strain>
    </source>
</reference>
<evidence type="ECO:0000313" key="1">
    <source>
        <dbReference type="EMBL" id="GGF09684.1"/>
    </source>
</evidence>
<sequence>MKWTRTSFGLVAERTGGPSAEFLVAIIGGAGASPNLLDAADAWAAALPFGAFVVFEAEGDIPIRITRSLAGLPIPSGRQLLVGIGKGGGLCIDRAVEVPAACTGVLVYDPPAALATAAAALDRRVKVRLVGLGSDDPDRERLPGLLVQRLRSLGIDARATQLRERRLVGPAVRIGTAYLAELSAAALDPPKPFYRPSTAVKLGD</sequence>
<evidence type="ECO:0000313" key="2">
    <source>
        <dbReference type="Proteomes" id="UP000646365"/>
    </source>
</evidence>
<dbReference type="RefSeq" id="WP_189043969.1">
    <property type="nucleotide sequence ID" value="NZ_BMJQ01000003.1"/>
</dbReference>
<dbReference type="AlphaFoldDB" id="A0A8J2YRZ0"/>